<evidence type="ECO:0008006" key="2">
    <source>
        <dbReference type="Google" id="ProtNLM"/>
    </source>
</evidence>
<dbReference type="SUPFAM" id="SSF52540">
    <property type="entry name" value="P-loop containing nucleoside triphosphate hydrolases"/>
    <property type="match status" value="1"/>
</dbReference>
<reference evidence="1" key="1">
    <citation type="submission" date="2019-08" db="EMBL/GenBank/DDBJ databases">
        <authorList>
            <person name="Kucharzyk K."/>
            <person name="Murdoch R.W."/>
            <person name="Higgins S."/>
            <person name="Loffler F."/>
        </authorList>
    </citation>
    <scope>NUCLEOTIDE SEQUENCE</scope>
</reference>
<dbReference type="AlphaFoldDB" id="A0A644TUB3"/>
<dbReference type="Gene3D" id="3.40.50.300">
    <property type="entry name" value="P-loop containing nucleotide triphosphate hydrolases"/>
    <property type="match status" value="1"/>
</dbReference>
<dbReference type="EMBL" id="VSSQ01000052">
    <property type="protein sequence ID" value="MPL70239.1"/>
    <property type="molecule type" value="Genomic_DNA"/>
</dbReference>
<protein>
    <recommendedName>
        <fullName evidence="2">AAA+ ATPase domain-containing protein</fullName>
    </recommendedName>
</protein>
<comment type="caution">
    <text evidence="1">The sequence shown here is derived from an EMBL/GenBank/DDBJ whole genome shotgun (WGS) entry which is preliminary data.</text>
</comment>
<dbReference type="Pfam" id="PF13481">
    <property type="entry name" value="AAA_25"/>
    <property type="match status" value="1"/>
</dbReference>
<gene>
    <name evidence="1" type="ORF">SDC9_15994</name>
</gene>
<proteinExistence type="predicted"/>
<evidence type="ECO:0000313" key="1">
    <source>
        <dbReference type="EMBL" id="MPL70239.1"/>
    </source>
</evidence>
<accession>A0A644TUB3</accession>
<dbReference type="InterPro" id="IPR027417">
    <property type="entry name" value="P-loop_NTPase"/>
</dbReference>
<name>A0A644TUB3_9ZZZZ</name>
<organism evidence="1">
    <name type="scientific">bioreactor metagenome</name>
    <dbReference type="NCBI Taxonomy" id="1076179"/>
    <lineage>
        <taxon>unclassified sequences</taxon>
        <taxon>metagenomes</taxon>
        <taxon>ecological metagenomes</taxon>
    </lineage>
</organism>
<sequence>MTFDYKKMFKEAMETGQPVMRSRLLNYHEHTSPPVSGKTFDTTATHASSHRCNNAYQVSLVSRNTRTQLRGLIVTCPSGQHAKKVVGGIPHVKKDPFPQVVNDAFGEANTSNIHGQDDYQILEAIFEALLEREAARQYRSGSNLHLQRILNINEGWGREDMTVAAELGIDNELKWSINRGQRNGTTWIALLCAEFNLPRIDGVTTLANILKMCLENLYQLSSAAHAADLNGGALLGEDVPKRLHLQGISREFACITLEEKKYIYGNAGQVTGAFLRYRLNGQDFCLPATVARGVLCLGKCKPTAHFLNEDLIDKFPFAKIIFCQDMRSALALQRILDETHGHNPAETIVTAHLGTDLSVMPWGYFHGHNVVFVPAPTKESMAVVKLYRDHITGAQAKSFRVYCGFLLHSQPSCDLTGPVEGVTDAEAELLRMSVRLDAVERPLSLVQKVDKNAVPYDGFLEWGQQMGIFSTPQKPSSRDSTNPPRALSLFNPNLGPAAPQAVTLDKVTSAQVFVPGGITLVHGLKDSGKSMTCFAVAKSILTGAPLFKIISGGEPSKILYLDSETPQDILTARLDQFGLVGEVNKPLFLVSKFNHMCTDFAFSITNPLFRDHVEKTLRGLDCRYLVLDNLTSLMADGGLYQAQTVSQLFNWIEHLARHGVGVIIVSHTLDDSNAGTAASKARGSQEFSIRAHTELVLIRSTEILQQHLGTEAVQHAAAQDGLAVGICIKVCKAACVLQKKTLWLHLPLGASEWKFLAATGSDGKEIKIPQRHSGLETAPPSRVNASSDVIENADSAVHNPLPKELEDVAIAQIDSAESDNLSLASMDLSADERKVYEFARTGGRVKTSKIVALVGCLEGRARCLIKSLKDRGLLEHDGKKGPQQGYRIKK</sequence>